<dbReference type="RefSeq" id="WP_358356535.1">
    <property type="nucleotide sequence ID" value="NZ_JBEZFP010000058.1"/>
</dbReference>
<dbReference type="SUPFAM" id="SSF54665">
    <property type="entry name" value="CO dehydrogenase molybdoprotein N-domain-like"/>
    <property type="match status" value="1"/>
</dbReference>
<keyword evidence="6" id="KW-1185">Reference proteome</keyword>
<evidence type="ECO:0000313" key="5">
    <source>
        <dbReference type="EMBL" id="MEU8136199.1"/>
    </source>
</evidence>
<feature type="compositionally biased region" description="Pro residues" evidence="3">
    <location>
        <begin position="10"/>
        <end position="32"/>
    </location>
</feature>
<dbReference type="InterPro" id="IPR008274">
    <property type="entry name" value="AldOxase/xan_DH_MoCoBD1"/>
</dbReference>
<dbReference type="Pfam" id="PF02738">
    <property type="entry name" value="MoCoBD_1"/>
    <property type="match status" value="1"/>
</dbReference>
<dbReference type="PANTHER" id="PTHR11908:SF132">
    <property type="entry name" value="ALDEHYDE OXIDASE 1-RELATED"/>
    <property type="match status" value="1"/>
</dbReference>
<feature type="domain" description="Aldehyde oxidase/xanthine dehydrogenase a/b hammerhead" evidence="4">
    <location>
        <begin position="57"/>
        <end position="171"/>
    </location>
</feature>
<evidence type="ECO:0000259" key="4">
    <source>
        <dbReference type="SMART" id="SM01008"/>
    </source>
</evidence>
<dbReference type="EMBL" id="JBEZFP010000058">
    <property type="protein sequence ID" value="MEU8136199.1"/>
    <property type="molecule type" value="Genomic_DNA"/>
</dbReference>
<dbReference type="PANTHER" id="PTHR11908">
    <property type="entry name" value="XANTHINE DEHYDROGENASE"/>
    <property type="match status" value="1"/>
</dbReference>
<accession>A0ABV3DKB1</accession>
<evidence type="ECO:0000313" key="6">
    <source>
        <dbReference type="Proteomes" id="UP001551482"/>
    </source>
</evidence>
<dbReference type="Gene3D" id="3.90.1170.50">
    <property type="entry name" value="Aldehyde oxidase/xanthine dehydrogenase, a/b hammerhead"/>
    <property type="match status" value="1"/>
</dbReference>
<dbReference type="Pfam" id="PF20256">
    <property type="entry name" value="MoCoBD_2"/>
    <property type="match status" value="1"/>
</dbReference>
<dbReference type="Proteomes" id="UP001551482">
    <property type="component" value="Unassembled WGS sequence"/>
</dbReference>
<keyword evidence="2" id="KW-0560">Oxidoreductase</keyword>
<dbReference type="InterPro" id="IPR036856">
    <property type="entry name" value="Ald_Oxase/Xan_DH_a/b_sf"/>
</dbReference>
<dbReference type="InterPro" id="IPR046867">
    <property type="entry name" value="AldOxase/xan_DH_MoCoBD2"/>
</dbReference>
<dbReference type="InterPro" id="IPR016208">
    <property type="entry name" value="Ald_Oxase/xanthine_DH-like"/>
</dbReference>
<feature type="region of interest" description="Disordered" evidence="3">
    <location>
        <begin position="1"/>
        <end position="37"/>
    </location>
</feature>
<organism evidence="5 6">
    <name type="scientific">Streptodolium elevatio</name>
    <dbReference type="NCBI Taxonomy" id="3157996"/>
    <lineage>
        <taxon>Bacteria</taxon>
        <taxon>Bacillati</taxon>
        <taxon>Actinomycetota</taxon>
        <taxon>Actinomycetes</taxon>
        <taxon>Kitasatosporales</taxon>
        <taxon>Streptomycetaceae</taxon>
        <taxon>Streptodolium</taxon>
    </lineage>
</organism>
<dbReference type="Pfam" id="PF01315">
    <property type="entry name" value="Ald_Xan_dh_C"/>
    <property type="match status" value="1"/>
</dbReference>
<gene>
    <name evidence="5" type="ORF">AB0C36_22145</name>
</gene>
<comment type="caution">
    <text evidence="5">The sequence shown here is derived from an EMBL/GenBank/DDBJ whole genome shotgun (WGS) entry which is preliminary data.</text>
</comment>
<proteinExistence type="predicted"/>
<protein>
    <submittedName>
        <fullName evidence="5">Xanthine dehydrogenase family protein molybdopterin-binding subunit</fullName>
    </submittedName>
</protein>
<name>A0ABV3DKB1_9ACTN</name>
<reference evidence="5 6" key="1">
    <citation type="submission" date="2024-06" db="EMBL/GenBank/DDBJ databases">
        <title>The Natural Products Discovery Center: Release of the First 8490 Sequenced Strains for Exploring Actinobacteria Biosynthetic Diversity.</title>
        <authorList>
            <person name="Kalkreuter E."/>
            <person name="Kautsar S.A."/>
            <person name="Yang D."/>
            <person name="Bader C.D."/>
            <person name="Teijaro C.N."/>
            <person name="Fluegel L."/>
            <person name="Davis C.M."/>
            <person name="Simpson J.R."/>
            <person name="Lauterbach L."/>
            <person name="Steele A.D."/>
            <person name="Gui C."/>
            <person name="Meng S."/>
            <person name="Li G."/>
            <person name="Viehrig K."/>
            <person name="Ye F."/>
            <person name="Su P."/>
            <person name="Kiefer A.F."/>
            <person name="Nichols A."/>
            <person name="Cepeda A.J."/>
            <person name="Yan W."/>
            <person name="Fan B."/>
            <person name="Jiang Y."/>
            <person name="Adhikari A."/>
            <person name="Zheng C.-J."/>
            <person name="Schuster L."/>
            <person name="Cowan T.M."/>
            <person name="Smanski M.J."/>
            <person name="Chevrette M.G."/>
            <person name="De Carvalho L.P.S."/>
            <person name="Shen B."/>
        </authorList>
    </citation>
    <scope>NUCLEOTIDE SEQUENCE [LARGE SCALE GENOMIC DNA]</scope>
    <source>
        <strain evidence="5 6">NPDC048946</strain>
    </source>
</reference>
<keyword evidence="1" id="KW-0500">Molybdenum</keyword>
<evidence type="ECO:0000256" key="3">
    <source>
        <dbReference type="SAM" id="MobiDB-lite"/>
    </source>
</evidence>
<sequence>MNATANPNPNGNPSPTPNPVPPPPPGLNPNPSPNGAAGTALAIGAAVPRADGPAKVTGAARYTADIGLPDLAQAVLVQSTIAKGRITAMDTVAAESAPGVLAVFVPGGPLRMAPVASFYSADNGPMGDARAPLSDELVHHYGQHVAVVVARTLVQATAAAELLRIDYAEEAPRTSVDDVSALTPPGRDDIVRGDFAAGLAAADVRVDAQYSTPGQHMNAMEPCATLAHWSHDGDLTVHDSTQDVGAVRTALATAFRLPRERVRVISEFVGGGFGSKGTVWPHVLLTAAAAKHLGQPVRLSLTRPQMFTSCGNRPATRQRFVLAARRDGVLTAIAHDSVTPTSVGEDVVESTGGVTTMLYACPNITVRQRIARLDMPPPTFQRAPGRAPGSFALESALDELAHELGLDPVELRIRNHADTDPTSGHPWSGKHLLDCYRIGAERFGWDAYDAAPGSRREGDLLIGRGMATATHQMDQNQSAARAELRSDGTAVVSVASHDIGTGTYTVLGQIAADALGLPFDRVTVRLGDTGYPQAPASIGSQTVAYVGPAVRRACEAVRDDLLARAVADPDSPLHRRPLADIVLGPELVADELDRIGALSISAIGHHRPESELPYAVHSFGAHFAEVAVDSGTGTVRVRRMVGVFDIGRVVNPRTARSQLIGGMTFGISQALMEHTVVDPLRGHVVEPHFAGYHIPTNADIGELAVHFVDAPDPHISDLGARGAGEIGVVGSAAAVANAVFHATGKRLRDLPLTPDKLLAD</sequence>
<dbReference type="SMART" id="SM01008">
    <property type="entry name" value="Ald_Xan_dh_C"/>
    <property type="match status" value="1"/>
</dbReference>
<dbReference type="SUPFAM" id="SSF56003">
    <property type="entry name" value="Molybdenum cofactor-binding domain"/>
    <property type="match status" value="1"/>
</dbReference>
<dbReference type="InterPro" id="IPR000674">
    <property type="entry name" value="Ald_Oxase/Xan_DH_a/b"/>
</dbReference>
<evidence type="ECO:0000256" key="2">
    <source>
        <dbReference type="ARBA" id="ARBA00023002"/>
    </source>
</evidence>
<dbReference type="InterPro" id="IPR037165">
    <property type="entry name" value="AldOxase/xan_DH_Mopterin-bd_sf"/>
</dbReference>
<dbReference type="Gene3D" id="3.30.365.10">
    <property type="entry name" value="Aldehyde oxidase/xanthine dehydrogenase, molybdopterin binding domain"/>
    <property type="match status" value="4"/>
</dbReference>
<evidence type="ECO:0000256" key="1">
    <source>
        <dbReference type="ARBA" id="ARBA00022505"/>
    </source>
</evidence>